<feature type="transmembrane region" description="Helical" evidence="1">
    <location>
        <begin position="94"/>
        <end position="114"/>
    </location>
</feature>
<evidence type="ECO:0000256" key="1">
    <source>
        <dbReference type="SAM" id="Phobius"/>
    </source>
</evidence>
<keyword evidence="1" id="KW-0472">Membrane</keyword>
<reference evidence="2 3" key="1">
    <citation type="submission" date="2021-05" db="EMBL/GenBank/DDBJ databases">
        <title>Genetic and Functional Diversity in Clade A Lucinid endosymbionts from the Bahamas.</title>
        <authorList>
            <person name="Giani N.M."/>
            <person name="Engel A.S."/>
            <person name="Campbell B.J."/>
        </authorList>
    </citation>
    <scope>NUCLEOTIDE SEQUENCE [LARGE SCALE GENOMIC DNA]</scope>
    <source>
        <strain evidence="2">LUC16012Gg_MoonRockCtena</strain>
    </source>
</reference>
<feature type="transmembrane region" description="Helical" evidence="1">
    <location>
        <begin position="34"/>
        <end position="58"/>
    </location>
</feature>
<dbReference type="AlphaFoldDB" id="A0A944M595"/>
<dbReference type="EMBL" id="JAHHGM010000001">
    <property type="protein sequence ID" value="MBT2987328.1"/>
    <property type="molecule type" value="Genomic_DNA"/>
</dbReference>
<evidence type="ECO:0000313" key="3">
    <source>
        <dbReference type="Proteomes" id="UP000770889"/>
    </source>
</evidence>
<comment type="caution">
    <text evidence="2">The sequence shown here is derived from an EMBL/GenBank/DDBJ whole genome shotgun (WGS) entry which is preliminary data.</text>
</comment>
<dbReference type="Proteomes" id="UP000770889">
    <property type="component" value="Unassembled WGS sequence"/>
</dbReference>
<name>A0A944M595_9GAMM</name>
<proteinExistence type="predicted"/>
<evidence type="ECO:0000313" key="2">
    <source>
        <dbReference type="EMBL" id="MBT2987328.1"/>
    </source>
</evidence>
<organism evidence="2 3">
    <name type="scientific">Candidatus Thiodiazotropha taylori</name>
    <dbReference type="NCBI Taxonomy" id="2792791"/>
    <lineage>
        <taxon>Bacteria</taxon>
        <taxon>Pseudomonadati</taxon>
        <taxon>Pseudomonadota</taxon>
        <taxon>Gammaproteobacteria</taxon>
        <taxon>Chromatiales</taxon>
        <taxon>Sedimenticolaceae</taxon>
        <taxon>Candidatus Thiodiazotropha</taxon>
    </lineage>
</organism>
<keyword evidence="1" id="KW-1133">Transmembrane helix</keyword>
<sequence>MALLGYIFIIATFMLFINLYGSGREVNGIGELEVTILSYLPVILAKTLFYAGIGWLIVKFSFRYLKHGSWPPPGFPVPFRTRVTYLKHPVAVKFSVFLVLLLLVLNIGTVYYSWFTMYQLSQSM</sequence>
<protein>
    <submittedName>
        <fullName evidence="2">Uncharacterized protein</fullName>
    </submittedName>
</protein>
<accession>A0A944M595</accession>
<gene>
    <name evidence="2" type="ORF">KME65_00045</name>
</gene>
<keyword evidence="1" id="KW-0812">Transmembrane</keyword>
<feature type="transmembrane region" description="Helical" evidence="1">
    <location>
        <begin position="6"/>
        <end position="22"/>
    </location>
</feature>